<dbReference type="PANTHER" id="PTHR42704">
    <property type="entry name" value="RIBULOSE BISPHOSPHATE CARBOXYLASE"/>
    <property type="match status" value="1"/>
</dbReference>
<dbReference type="Gene3D" id="3.30.70.150">
    <property type="entry name" value="RuBisCO large subunit, N-terminal domain"/>
    <property type="match status" value="1"/>
</dbReference>
<comment type="catalytic activity">
    <reaction evidence="16">
        <text>2 (2R)-3-phosphoglycerate + 2 H(+) = D-ribulose 1,5-bisphosphate + CO2 + H2O</text>
        <dbReference type="Rhea" id="RHEA:23124"/>
        <dbReference type="ChEBI" id="CHEBI:15377"/>
        <dbReference type="ChEBI" id="CHEBI:15378"/>
        <dbReference type="ChEBI" id="CHEBI:16526"/>
        <dbReference type="ChEBI" id="CHEBI:57870"/>
        <dbReference type="ChEBI" id="CHEBI:58272"/>
        <dbReference type="EC" id="4.1.1.39"/>
    </reaction>
</comment>
<feature type="domain" description="Ribulose bisphosphate carboxylase large subunit ferrodoxin-like N-terminal" evidence="17">
    <location>
        <begin position="63"/>
        <end position="109"/>
    </location>
</feature>
<comment type="subcellular location">
    <subcellularLocation>
        <location evidence="1">Plastid</location>
        <location evidence="1">Chloroplast</location>
    </subcellularLocation>
</comment>
<keyword evidence="10" id="KW-0560">Oxidoreductase</keyword>
<comment type="similarity">
    <text evidence="2">Belongs to the RuBisCO large chain family. Type I subfamily.</text>
</comment>
<dbReference type="EMBL" id="BTGU01000072">
    <property type="protein sequence ID" value="GMN57734.1"/>
    <property type="molecule type" value="Genomic_DNA"/>
</dbReference>
<evidence type="ECO:0000313" key="18">
    <source>
        <dbReference type="EMBL" id="GMN57734.1"/>
    </source>
</evidence>
<evidence type="ECO:0000256" key="3">
    <source>
        <dbReference type="ARBA" id="ARBA00012287"/>
    </source>
</evidence>
<evidence type="ECO:0000256" key="1">
    <source>
        <dbReference type="ARBA" id="ARBA00004229"/>
    </source>
</evidence>
<dbReference type="AlphaFoldDB" id="A0AA88DMX3"/>
<dbReference type="InterPro" id="IPR017443">
    <property type="entry name" value="RuBisCO_lsu_fd_N"/>
</dbReference>
<dbReference type="GO" id="GO:0009853">
    <property type="term" value="P:photorespiration"/>
    <property type="evidence" value="ECO:0007669"/>
    <property type="project" value="UniProtKB-KW"/>
</dbReference>
<dbReference type="GO" id="GO:0009507">
    <property type="term" value="C:chloroplast"/>
    <property type="evidence" value="ECO:0007669"/>
    <property type="project" value="UniProtKB-SubCell"/>
</dbReference>
<keyword evidence="5" id="KW-0488">Methylation</keyword>
<protein>
    <recommendedName>
        <fullName evidence="4">Ribulose bisphosphate carboxylase large chain</fullName>
        <ecNumber evidence="3">4.1.1.39</ecNumber>
    </recommendedName>
</protein>
<dbReference type="PANTHER" id="PTHR42704:SF17">
    <property type="entry name" value="RIBULOSE BISPHOSPHATE CARBOXYLASE LARGE CHAIN"/>
    <property type="match status" value="1"/>
</dbReference>
<evidence type="ECO:0000256" key="6">
    <source>
        <dbReference type="ARBA" id="ARBA00022528"/>
    </source>
</evidence>
<evidence type="ECO:0000256" key="14">
    <source>
        <dbReference type="ARBA" id="ARBA00023300"/>
    </source>
</evidence>
<keyword evidence="14" id="KW-0120">Carbon dioxide fixation</keyword>
<proteinExistence type="inferred from homology"/>
<evidence type="ECO:0000256" key="2">
    <source>
        <dbReference type="ARBA" id="ARBA00006204"/>
    </source>
</evidence>
<reference evidence="18" key="1">
    <citation type="submission" date="2023-07" db="EMBL/GenBank/DDBJ databases">
        <title>draft genome sequence of fig (Ficus carica).</title>
        <authorList>
            <person name="Takahashi T."/>
            <person name="Nishimura K."/>
        </authorList>
    </citation>
    <scope>NUCLEOTIDE SEQUENCE</scope>
</reference>
<keyword evidence="9" id="KW-0934">Plastid</keyword>
<dbReference type="InterPro" id="IPR036422">
    <property type="entry name" value="RuBisCO_lsu_N_sf"/>
</dbReference>
<dbReference type="InterPro" id="IPR033966">
    <property type="entry name" value="RuBisCO"/>
</dbReference>
<evidence type="ECO:0000256" key="8">
    <source>
        <dbReference type="ARBA" id="ARBA00022567"/>
    </source>
</evidence>
<evidence type="ECO:0000256" key="15">
    <source>
        <dbReference type="ARBA" id="ARBA00048059"/>
    </source>
</evidence>
<evidence type="ECO:0000256" key="12">
    <source>
        <dbReference type="ARBA" id="ARBA00023238"/>
    </source>
</evidence>
<keyword evidence="13" id="KW-0456">Lyase</keyword>
<evidence type="ECO:0000256" key="7">
    <source>
        <dbReference type="ARBA" id="ARBA00022531"/>
    </source>
</evidence>
<keyword evidence="8" id="KW-0113">Calvin cycle</keyword>
<keyword evidence="11" id="KW-0503">Monooxygenase</keyword>
<dbReference type="Proteomes" id="UP001187192">
    <property type="component" value="Unassembled WGS sequence"/>
</dbReference>
<keyword evidence="7" id="KW-0602">Photosynthesis</keyword>
<comment type="catalytic activity">
    <reaction evidence="15">
        <text>D-ribulose 1,5-bisphosphate + O2 = 2-phosphoglycolate + (2R)-3-phosphoglycerate + 2 H(+)</text>
        <dbReference type="Rhea" id="RHEA:36631"/>
        <dbReference type="ChEBI" id="CHEBI:15378"/>
        <dbReference type="ChEBI" id="CHEBI:15379"/>
        <dbReference type="ChEBI" id="CHEBI:57870"/>
        <dbReference type="ChEBI" id="CHEBI:58033"/>
        <dbReference type="ChEBI" id="CHEBI:58272"/>
    </reaction>
</comment>
<evidence type="ECO:0000256" key="9">
    <source>
        <dbReference type="ARBA" id="ARBA00022640"/>
    </source>
</evidence>
<evidence type="ECO:0000256" key="13">
    <source>
        <dbReference type="ARBA" id="ARBA00023239"/>
    </source>
</evidence>
<evidence type="ECO:0000256" key="16">
    <source>
        <dbReference type="ARBA" id="ARBA00049469"/>
    </source>
</evidence>
<dbReference type="GO" id="GO:0016984">
    <property type="term" value="F:ribulose-bisphosphate carboxylase activity"/>
    <property type="evidence" value="ECO:0007669"/>
    <property type="project" value="UniProtKB-EC"/>
</dbReference>
<organism evidence="18 19">
    <name type="scientific">Ficus carica</name>
    <name type="common">Common fig</name>
    <dbReference type="NCBI Taxonomy" id="3494"/>
    <lineage>
        <taxon>Eukaryota</taxon>
        <taxon>Viridiplantae</taxon>
        <taxon>Streptophyta</taxon>
        <taxon>Embryophyta</taxon>
        <taxon>Tracheophyta</taxon>
        <taxon>Spermatophyta</taxon>
        <taxon>Magnoliopsida</taxon>
        <taxon>eudicotyledons</taxon>
        <taxon>Gunneridae</taxon>
        <taxon>Pentapetalae</taxon>
        <taxon>rosids</taxon>
        <taxon>fabids</taxon>
        <taxon>Rosales</taxon>
        <taxon>Moraceae</taxon>
        <taxon>Ficeae</taxon>
        <taxon>Ficus</taxon>
    </lineage>
</organism>
<dbReference type="SUPFAM" id="SSF54966">
    <property type="entry name" value="RuBisCO, large subunit, small (N-terminal) domain"/>
    <property type="match status" value="1"/>
</dbReference>
<gene>
    <name evidence="18" type="ORF">TIFTF001_026848</name>
</gene>
<accession>A0AA88DMX3</accession>
<evidence type="ECO:0000313" key="19">
    <source>
        <dbReference type="Proteomes" id="UP001187192"/>
    </source>
</evidence>
<keyword evidence="6" id="KW-0150">Chloroplast</keyword>
<dbReference type="EC" id="4.1.1.39" evidence="3"/>
<dbReference type="GO" id="GO:0004497">
    <property type="term" value="F:monooxygenase activity"/>
    <property type="evidence" value="ECO:0007669"/>
    <property type="project" value="UniProtKB-KW"/>
</dbReference>
<evidence type="ECO:0000256" key="11">
    <source>
        <dbReference type="ARBA" id="ARBA00023033"/>
    </source>
</evidence>
<keyword evidence="12" id="KW-0601">Photorespiration</keyword>
<dbReference type="GO" id="GO:0019253">
    <property type="term" value="P:reductive pentose-phosphate cycle"/>
    <property type="evidence" value="ECO:0007669"/>
    <property type="project" value="UniProtKB-KW"/>
</dbReference>
<evidence type="ECO:0000256" key="4">
    <source>
        <dbReference type="ARBA" id="ARBA00017725"/>
    </source>
</evidence>
<keyword evidence="19" id="KW-1185">Reference proteome</keyword>
<name>A0AA88DMX3_FICCA</name>
<evidence type="ECO:0000256" key="5">
    <source>
        <dbReference type="ARBA" id="ARBA00022481"/>
    </source>
</evidence>
<sequence>MDGAAKELMTVVGNGSCVEHWRLRPLFFPMTNRKELLFRIGDDCTLSSDLGPSRVSYGLVLKLMKTFLVTPQPRVPPKEAGAAVAAESSTNTWTIVWTDRLINLDRYKGH</sequence>
<comment type="caution">
    <text evidence="18">The sequence shown here is derived from an EMBL/GenBank/DDBJ whole genome shotgun (WGS) entry which is preliminary data.</text>
</comment>
<evidence type="ECO:0000256" key="10">
    <source>
        <dbReference type="ARBA" id="ARBA00023002"/>
    </source>
</evidence>
<dbReference type="Pfam" id="PF02788">
    <property type="entry name" value="RuBisCO_large_N"/>
    <property type="match status" value="1"/>
</dbReference>
<evidence type="ECO:0000259" key="17">
    <source>
        <dbReference type="Pfam" id="PF02788"/>
    </source>
</evidence>